<evidence type="ECO:0000256" key="1">
    <source>
        <dbReference type="ARBA" id="ARBA00004186"/>
    </source>
</evidence>
<dbReference type="Gene3D" id="1.20.1070.10">
    <property type="entry name" value="Rhodopsin 7-helix transmembrane proteins"/>
    <property type="match status" value="1"/>
</dbReference>
<feature type="region of interest" description="Disordered" evidence="20">
    <location>
        <begin position="1"/>
        <end position="31"/>
    </location>
</feature>
<evidence type="ECO:0000256" key="14">
    <source>
        <dbReference type="ARBA" id="ARBA00023212"/>
    </source>
</evidence>
<dbReference type="Proteomes" id="UP001221898">
    <property type="component" value="Unassembled WGS sequence"/>
</dbReference>
<feature type="compositionally biased region" description="Low complexity" evidence="20">
    <location>
        <begin position="180"/>
        <end position="197"/>
    </location>
</feature>
<feature type="region of interest" description="Disordered" evidence="20">
    <location>
        <begin position="670"/>
        <end position="705"/>
    </location>
</feature>
<evidence type="ECO:0000256" key="13">
    <source>
        <dbReference type="ARBA" id="ARBA00023136"/>
    </source>
</evidence>
<dbReference type="GO" id="GO:0005921">
    <property type="term" value="C:gap junction"/>
    <property type="evidence" value="ECO:0007669"/>
    <property type="project" value="UniProtKB-SubCell"/>
</dbReference>
<accession>A0AAD7T1D4</accession>
<comment type="similarity">
    <text evidence="4">Belongs to the cytospin-A family.</text>
</comment>
<feature type="transmembrane region" description="Helical" evidence="21">
    <location>
        <begin position="985"/>
        <end position="1004"/>
    </location>
</feature>
<evidence type="ECO:0000256" key="18">
    <source>
        <dbReference type="ARBA" id="ARBA00080480"/>
    </source>
</evidence>
<keyword evidence="8 21" id="KW-0812">Transmembrane</keyword>
<dbReference type="GO" id="GO:0051301">
    <property type="term" value="P:cell division"/>
    <property type="evidence" value="ECO:0007669"/>
    <property type="project" value="UniProtKB-KW"/>
</dbReference>
<feature type="coiled-coil region" evidence="19">
    <location>
        <begin position="392"/>
        <end position="670"/>
    </location>
</feature>
<keyword evidence="9" id="KW-0303">Gap junction</keyword>
<dbReference type="SUPFAM" id="SSF81321">
    <property type="entry name" value="Family A G protein-coupled receptor-like"/>
    <property type="match status" value="1"/>
</dbReference>
<dbReference type="GO" id="GO:0016020">
    <property type="term" value="C:membrane"/>
    <property type="evidence" value="ECO:0007669"/>
    <property type="project" value="UniProtKB-SubCell"/>
</dbReference>
<keyword evidence="25" id="KW-1185">Reference proteome</keyword>
<feature type="compositionally biased region" description="Low complexity" evidence="20">
    <location>
        <begin position="55"/>
        <end position="65"/>
    </location>
</feature>
<dbReference type="Pfam" id="PF00307">
    <property type="entry name" value="CH"/>
    <property type="match status" value="1"/>
</dbReference>
<evidence type="ECO:0000256" key="8">
    <source>
        <dbReference type="ARBA" id="ARBA00022692"/>
    </source>
</evidence>
<feature type="compositionally biased region" description="Polar residues" evidence="20">
    <location>
        <begin position="676"/>
        <end position="690"/>
    </location>
</feature>
<feature type="transmembrane region" description="Helical" evidence="21">
    <location>
        <begin position="1159"/>
        <end position="1180"/>
    </location>
</feature>
<protein>
    <recommendedName>
        <fullName evidence="6">Cytospin-A</fullName>
    </recommendedName>
    <alternativeName>
        <fullName evidence="18">SPECC1-like protein</fullName>
    </alternativeName>
    <alternativeName>
        <fullName evidence="17">Sperm antigen with calponin homology and coiled-coil domains 1-like</fullName>
    </alternativeName>
</protein>
<comment type="caution">
    <text evidence="24">The sequence shown here is derived from an EMBL/GenBank/DDBJ whole genome shotgun (WGS) entry which is preliminary data.</text>
</comment>
<dbReference type="Gene3D" id="1.10.418.10">
    <property type="entry name" value="Calponin-like domain"/>
    <property type="match status" value="1"/>
</dbReference>
<dbReference type="PRINTS" id="PR00237">
    <property type="entry name" value="GPCRRHODOPSN"/>
</dbReference>
<feature type="compositionally biased region" description="Low complexity" evidence="20">
    <location>
        <begin position="218"/>
        <end position="232"/>
    </location>
</feature>
<evidence type="ECO:0000256" key="20">
    <source>
        <dbReference type="SAM" id="MobiDB-lite"/>
    </source>
</evidence>
<dbReference type="SUPFAM" id="SSF47576">
    <property type="entry name" value="Calponin-homology domain, CH-domain"/>
    <property type="match status" value="1"/>
</dbReference>
<feature type="region of interest" description="Disordered" evidence="20">
    <location>
        <begin position="115"/>
        <end position="141"/>
    </location>
</feature>
<dbReference type="GO" id="GO:0004930">
    <property type="term" value="F:G protein-coupled receptor activity"/>
    <property type="evidence" value="ECO:0007669"/>
    <property type="project" value="InterPro"/>
</dbReference>
<dbReference type="Pfam" id="PF00001">
    <property type="entry name" value="7tm_1"/>
    <property type="match status" value="1"/>
</dbReference>
<proteinExistence type="inferred from homology"/>
<evidence type="ECO:0000256" key="19">
    <source>
        <dbReference type="SAM" id="Coils"/>
    </source>
</evidence>
<evidence type="ECO:0000256" key="3">
    <source>
        <dbReference type="ARBA" id="ARBA00004610"/>
    </source>
</evidence>
<feature type="coiled-coil region" evidence="19">
    <location>
        <begin position="274"/>
        <end position="368"/>
    </location>
</feature>
<comment type="function">
    <text evidence="16">Involved in cytokinesis and spindle organization. May play a role in actin cytoskeleton organization and microtubule stabilization and hence required for proper cell adhesion and migration.</text>
</comment>
<keyword evidence="14" id="KW-0963">Cytoplasm</keyword>
<gene>
    <name evidence="24" type="ORF">AAFF_G00127560</name>
</gene>
<comment type="subcellular location">
    <subcellularLocation>
        <location evidence="3">Cell junction</location>
        <location evidence="3">Gap junction</location>
    </subcellularLocation>
    <subcellularLocation>
        <location evidence="1">Cytoplasm</location>
        <location evidence="1">Cytoskeleton</location>
        <location evidence="1">Spindle</location>
    </subcellularLocation>
    <subcellularLocation>
        <location evidence="2">Membrane</location>
    </subcellularLocation>
</comment>
<feature type="compositionally biased region" description="Gly residues" evidence="20">
    <location>
        <begin position="251"/>
        <end position="260"/>
    </location>
</feature>
<feature type="coiled-coil region" evidence="19">
    <location>
        <begin position="83"/>
        <end position="110"/>
    </location>
</feature>
<evidence type="ECO:0000256" key="2">
    <source>
        <dbReference type="ARBA" id="ARBA00004370"/>
    </source>
</evidence>
<dbReference type="SMART" id="SM00033">
    <property type="entry name" value="CH"/>
    <property type="match status" value="1"/>
</dbReference>
<feature type="transmembrane region" description="Helical" evidence="21">
    <location>
        <begin position="1126"/>
        <end position="1153"/>
    </location>
</feature>
<dbReference type="GO" id="GO:0005819">
    <property type="term" value="C:spindle"/>
    <property type="evidence" value="ECO:0007669"/>
    <property type="project" value="UniProtKB-SubCell"/>
</dbReference>
<feature type="transmembrane region" description="Helical" evidence="21">
    <location>
        <begin position="1069"/>
        <end position="1091"/>
    </location>
</feature>
<dbReference type="PROSITE" id="PS50021">
    <property type="entry name" value="CH"/>
    <property type="match status" value="1"/>
</dbReference>
<evidence type="ECO:0000259" key="23">
    <source>
        <dbReference type="PROSITE" id="PS50262"/>
    </source>
</evidence>
<dbReference type="InterPro" id="IPR036872">
    <property type="entry name" value="CH_dom_sf"/>
</dbReference>
<evidence type="ECO:0000256" key="16">
    <source>
        <dbReference type="ARBA" id="ARBA00025131"/>
    </source>
</evidence>
<comment type="subunit">
    <text evidence="5">May interact with both microtubules and actin cytoskeleton.</text>
</comment>
<dbReference type="PANTHER" id="PTHR23167:SF3">
    <property type="entry name" value="CYTOSPIN-B"/>
    <property type="match status" value="1"/>
</dbReference>
<dbReference type="AlphaFoldDB" id="A0AAD7T1D4"/>
<evidence type="ECO:0000256" key="4">
    <source>
        <dbReference type="ARBA" id="ARBA00009452"/>
    </source>
</evidence>
<evidence type="ECO:0000256" key="11">
    <source>
        <dbReference type="ARBA" id="ARBA00022989"/>
    </source>
</evidence>
<feature type="coiled-coil region" evidence="19">
    <location>
        <begin position="146"/>
        <end position="180"/>
    </location>
</feature>
<keyword evidence="7" id="KW-0132">Cell division</keyword>
<keyword evidence="15" id="KW-0131">Cell cycle</keyword>
<feature type="region of interest" description="Disordered" evidence="20">
    <location>
        <begin position="46"/>
        <end position="66"/>
    </location>
</feature>
<evidence type="ECO:0000313" key="25">
    <source>
        <dbReference type="Proteomes" id="UP001221898"/>
    </source>
</evidence>
<evidence type="ECO:0000256" key="6">
    <source>
        <dbReference type="ARBA" id="ARBA00015657"/>
    </source>
</evidence>
<keyword evidence="14" id="KW-0206">Cytoskeleton</keyword>
<evidence type="ECO:0000313" key="24">
    <source>
        <dbReference type="EMBL" id="KAJ8412420.1"/>
    </source>
</evidence>
<dbReference type="FunFam" id="1.10.418.10:FF:000020">
    <property type="entry name" value="Cytospin-A isoform 1"/>
    <property type="match status" value="1"/>
</dbReference>
<dbReference type="PROSITE" id="PS50262">
    <property type="entry name" value="G_PROTEIN_RECEP_F1_2"/>
    <property type="match status" value="1"/>
</dbReference>
<evidence type="ECO:0000256" key="5">
    <source>
        <dbReference type="ARBA" id="ARBA00011235"/>
    </source>
</evidence>
<feature type="region of interest" description="Disordered" evidence="20">
    <location>
        <begin position="180"/>
        <end position="274"/>
    </location>
</feature>
<feature type="domain" description="Calponin-homology (CH)" evidence="22">
    <location>
        <begin position="861"/>
        <end position="966"/>
    </location>
</feature>
<dbReference type="InterPro" id="IPR001715">
    <property type="entry name" value="CH_dom"/>
</dbReference>
<sequence>MGNQAGRVEELEQGVPSAKKSGIPAPREIPPTITRDRLSLRDQLRTAGPKKIIPSASTSSLSTLAKHSRASLKTKVDSEAGDKALLECQVKELLAEAKAKEFEISKLRTELQRCRVRGTPDSGSPEGPELDAERLESQPPEVQSLVGALREKNGRFQRELAALREENQVLKEKLLSLEFSPLSSSNNTTATSLASPAKPSLNGILPDAGDPAVLLKASTSSSSDITKGSPSPDSSEFEKIPSRCDSVSSGGAVGRGQGAEGDGHHPLGGRDLSVECLAEQIQKMEESHHSTSEELQATLQELSDQQQVVQELTAENERLAEEKGLLQTSLQQQRERVEALVQKNEALLARLQEQAQSEEAEARAGRVAELEQRYSGLVESSHFEREKLVDIQQQLSGSLRALEQEHQEAQGLIRTLKDDKELLQARLEREQEAGEEASRALEELRPAGEVLRAENERLKAQVEMERQKVQELKAMASAGDSTEMQSLLKAAHGEKERLELCCSELKQELAQAAAETEHMQGALSKAEAECQWLQESNDRQKEELSGNVQSLEQRLQEQETQVKELKDTVFELEDQVEQHTAVRLHTNQTILDLENKIKKLEEQKFELEKQLKALSKQMKDETEEWRRFQADLQTAVVVANDIKVEAQQELRALRRRLQEEQEHSAKLAGELELLQGSRSSTGSDCKWQQSKGEEAGSTDADGAPHWCGISMSQTVPTTAATDHGATVKSLIKSFDTAVQSVPGATVQMHTSPRSPLSGIPVRTAPAAAVSPIQRMSSIKPLSKTLEKRINLGDFCHPDKLSGPTSDELKPSSLMRKSPSLESVIKPANLTSRTSFSYSKANSKLSVERKDPLAALAREYGGSKRNALLKWCQKKTEGYPNIDVTNFSSSWGDGLAFCALLHTYLPAHIPYQELISQDKNRNLTLAFQAAESVGIKPSLDMNEMMHTDRPDWQSVMQYVSQIYKYLAVKIPLRYKELVTGKRAREIIAILWILSFIIGLIPFLGWNKKQSACDKSDSFPENITISTSTSSIITSSSSSSNSSSSSSSTGILHSCQLTCFFESVVDMRYMVYFNFFGCVLLPLLIMLCIYINIFNVARKQLRQIELKCINGENTHSLLQREIRAAKSLAIIVGLFALCWLPVHILNCLTLFYNQLQKPASVMYVAIILSHANSAVNPIIYAYRIQDFRNTFRKILSKHFLCHSDELYLSSNGSTRNRDQINMTIDPLL</sequence>
<evidence type="ECO:0000259" key="22">
    <source>
        <dbReference type="PROSITE" id="PS50021"/>
    </source>
</evidence>
<dbReference type="InterPro" id="IPR000276">
    <property type="entry name" value="GPCR_Rhodpsn"/>
</dbReference>
<evidence type="ECO:0000256" key="21">
    <source>
        <dbReference type="SAM" id="Phobius"/>
    </source>
</evidence>
<evidence type="ECO:0000256" key="15">
    <source>
        <dbReference type="ARBA" id="ARBA00023306"/>
    </source>
</evidence>
<dbReference type="EMBL" id="JAINUG010000019">
    <property type="protein sequence ID" value="KAJ8412420.1"/>
    <property type="molecule type" value="Genomic_DNA"/>
</dbReference>
<keyword evidence="11 21" id="KW-1133">Transmembrane helix</keyword>
<keyword evidence="12 19" id="KW-0175">Coiled coil</keyword>
<name>A0AAD7T1D4_9TELE</name>
<dbReference type="InterPro" id="IPR050540">
    <property type="entry name" value="F-actin_Monoox_Mical"/>
</dbReference>
<evidence type="ECO:0000256" key="7">
    <source>
        <dbReference type="ARBA" id="ARBA00022618"/>
    </source>
</evidence>
<dbReference type="InterPro" id="IPR017452">
    <property type="entry name" value="GPCR_Rhodpsn_7TM"/>
</dbReference>
<feature type="domain" description="G-protein coupled receptors family 1 profile" evidence="23">
    <location>
        <begin position="961"/>
        <end position="1178"/>
    </location>
</feature>
<organism evidence="24 25">
    <name type="scientific">Aldrovandia affinis</name>
    <dbReference type="NCBI Taxonomy" id="143900"/>
    <lineage>
        <taxon>Eukaryota</taxon>
        <taxon>Metazoa</taxon>
        <taxon>Chordata</taxon>
        <taxon>Craniata</taxon>
        <taxon>Vertebrata</taxon>
        <taxon>Euteleostomi</taxon>
        <taxon>Actinopterygii</taxon>
        <taxon>Neopterygii</taxon>
        <taxon>Teleostei</taxon>
        <taxon>Notacanthiformes</taxon>
        <taxon>Halosauridae</taxon>
        <taxon>Aldrovandia</taxon>
    </lineage>
</organism>
<evidence type="ECO:0000256" key="12">
    <source>
        <dbReference type="ARBA" id="ARBA00023054"/>
    </source>
</evidence>
<evidence type="ECO:0000256" key="9">
    <source>
        <dbReference type="ARBA" id="ARBA00022868"/>
    </source>
</evidence>
<reference evidence="24" key="1">
    <citation type="journal article" date="2023" name="Science">
        <title>Genome structures resolve the early diversification of teleost fishes.</title>
        <authorList>
            <person name="Parey E."/>
            <person name="Louis A."/>
            <person name="Montfort J."/>
            <person name="Bouchez O."/>
            <person name="Roques C."/>
            <person name="Iampietro C."/>
            <person name="Lluch J."/>
            <person name="Castinel A."/>
            <person name="Donnadieu C."/>
            <person name="Desvignes T."/>
            <person name="Floi Bucao C."/>
            <person name="Jouanno E."/>
            <person name="Wen M."/>
            <person name="Mejri S."/>
            <person name="Dirks R."/>
            <person name="Jansen H."/>
            <person name="Henkel C."/>
            <person name="Chen W.J."/>
            <person name="Zahm M."/>
            <person name="Cabau C."/>
            <person name="Klopp C."/>
            <person name="Thompson A.W."/>
            <person name="Robinson-Rechavi M."/>
            <person name="Braasch I."/>
            <person name="Lecointre G."/>
            <person name="Bobe J."/>
            <person name="Postlethwait J.H."/>
            <person name="Berthelot C."/>
            <person name="Roest Crollius H."/>
            <person name="Guiguen Y."/>
        </authorList>
    </citation>
    <scope>NUCLEOTIDE SEQUENCE</scope>
    <source>
        <strain evidence="24">NC1722</strain>
    </source>
</reference>
<evidence type="ECO:0000256" key="17">
    <source>
        <dbReference type="ARBA" id="ARBA00033100"/>
    </source>
</evidence>
<evidence type="ECO:0000256" key="10">
    <source>
        <dbReference type="ARBA" id="ARBA00022949"/>
    </source>
</evidence>
<dbReference type="PANTHER" id="PTHR23167">
    <property type="entry name" value="CALPONIN HOMOLOGY DOMAIN-CONTAINING PROTEIN DDB_G0272472-RELATED"/>
    <property type="match status" value="1"/>
</dbReference>
<keyword evidence="10" id="KW-0965">Cell junction</keyword>
<keyword evidence="13 21" id="KW-0472">Membrane</keyword>